<dbReference type="Proteomes" id="UP001595799">
    <property type="component" value="Unassembled WGS sequence"/>
</dbReference>
<organism evidence="2 3">
    <name type="scientific">Fodinicurvata halophila</name>
    <dbReference type="NCBI Taxonomy" id="1419723"/>
    <lineage>
        <taxon>Bacteria</taxon>
        <taxon>Pseudomonadati</taxon>
        <taxon>Pseudomonadota</taxon>
        <taxon>Alphaproteobacteria</taxon>
        <taxon>Rhodospirillales</taxon>
        <taxon>Rhodovibrionaceae</taxon>
        <taxon>Fodinicurvata</taxon>
    </lineage>
</organism>
<dbReference type="NCBIfam" id="TIGR03889">
    <property type="entry name" value="nitrile_acc"/>
    <property type="match status" value="1"/>
</dbReference>
<dbReference type="InterPro" id="IPR023808">
    <property type="entry name" value="Nitrile_Hydratase_acc_put"/>
</dbReference>
<sequence length="118" mass="13488">MRDEDRWDQHGEAHPPPFDYPWQAQAFALAISLQETGHFSRMEWSDALGRAIARDEACNGPDTTGARYYDCWLAALEELLQIKGLTAPDALRLRRREWEEAYLSTPHGHPVELPPSSK</sequence>
<dbReference type="InterPro" id="IPR049054">
    <property type="entry name" value="CN_hydtase_beta-like_N"/>
</dbReference>
<feature type="domain" description="Nitrile hydratase beta subunit-like N-terminal" evidence="1">
    <location>
        <begin position="12"/>
        <end position="101"/>
    </location>
</feature>
<comment type="caution">
    <text evidence="2">The sequence shown here is derived from an EMBL/GenBank/DDBJ whole genome shotgun (WGS) entry which is preliminary data.</text>
</comment>
<dbReference type="InterPro" id="IPR042262">
    <property type="entry name" value="CN_hydtase_beta_C"/>
</dbReference>
<accession>A0ABV8UI75</accession>
<dbReference type="Gene3D" id="1.10.472.20">
    <property type="entry name" value="Nitrile hydratase, beta subunit"/>
    <property type="match status" value="1"/>
</dbReference>
<dbReference type="Pfam" id="PF21006">
    <property type="entry name" value="NHase_beta_N"/>
    <property type="match status" value="1"/>
</dbReference>
<dbReference type="RefSeq" id="WP_382421320.1">
    <property type="nucleotide sequence ID" value="NZ_JBHSCW010000003.1"/>
</dbReference>
<protein>
    <submittedName>
        <fullName evidence="2">Nitrile hydratase accessory protein</fullName>
    </submittedName>
</protein>
<gene>
    <name evidence="2" type="ORF">ACFOW6_05425</name>
</gene>
<reference evidence="3" key="1">
    <citation type="journal article" date="2019" name="Int. J. Syst. Evol. Microbiol.">
        <title>The Global Catalogue of Microorganisms (GCM) 10K type strain sequencing project: providing services to taxonomists for standard genome sequencing and annotation.</title>
        <authorList>
            <consortium name="The Broad Institute Genomics Platform"/>
            <consortium name="The Broad Institute Genome Sequencing Center for Infectious Disease"/>
            <person name="Wu L."/>
            <person name="Ma J."/>
        </authorList>
    </citation>
    <scope>NUCLEOTIDE SEQUENCE [LARGE SCALE GENOMIC DNA]</scope>
    <source>
        <strain evidence="3">CECT 8472</strain>
    </source>
</reference>
<proteinExistence type="predicted"/>
<dbReference type="SUPFAM" id="SSF50090">
    <property type="entry name" value="Electron transport accessory proteins"/>
    <property type="match status" value="1"/>
</dbReference>
<evidence type="ECO:0000259" key="1">
    <source>
        <dbReference type="Pfam" id="PF21006"/>
    </source>
</evidence>
<dbReference type="EMBL" id="JBHSCW010000003">
    <property type="protein sequence ID" value="MFC4350978.1"/>
    <property type="molecule type" value="Genomic_DNA"/>
</dbReference>
<dbReference type="InterPro" id="IPR008990">
    <property type="entry name" value="Elect_transpt_acc-like_dom_sf"/>
</dbReference>
<evidence type="ECO:0000313" key="2">
    <source>
        <dbReference type="EMBL" id="MFC4350978.1"/>
    </source>
</evidence>
<evidence type="ECO:0000313" key="3">
    <source>
        <dbReference type="Proteomes" id="UP001595799"/>
    </source>
</evidence>
<name>A0ABV8UI75_9PROT</name>
<keyword evidence="3" id="KW-1185">Reference proteome</keyword>